<dbReference type="Gene3D" id="3.30.70.1430">
    <property type="entry name" value="Multidrug efflux transporter AcrB pore domain"/>
    <property type="match status" value="2"/>
</dbReference>
<proteinExistence type="predicted"/>
<accession>U5QJW5</accession>
<dbReference type="RefSeq" id="WP_023174416.1">
    <property type="nucleotide sequence ID" value="NC_022600.1"/>
</dbReference>
<dbReference type="PANTHER" id="PTHR32063:SF24">
    <property type="entry name" value="CATION EFFLUX SYSTEM (ACRB_ACRD_ACRF FAMILY)"/>
    <property type="match status" value="1"/>
</dbReference>
<keyword evidence="2" id="KW-0813">Transport</keyword>
<dbReference type="Gene3D" id="3.30.2090.10">
    <property type="entry name" value="Multidrug efflux transporter AcrB TolC docking domain, DN and DC subdomains"/>
    <property type="match status" value="2"/>
</dbReference>
<evidence type="ECO:0000256" key="3">
    <source>
        <dbReference type="ARBA" id="ARBA00022475"/>
    </source>
</evidence>
<dbReference type="SUPFAM" id="SSF82693">
    <property type="entry name" value="Multidrug efflux transporter AcrB pore domain, PN1, PN2, PC1 and PC2 subdomains"/>
    <property type="match status" value="3"/>
</dbReference>
<dbReference type="STRING" id="1183438.GKIL_2937"/>
<dbReference type="OrthoDB" id="9791035at2"/>
<keyword evidence="6 8" id="KW-0472">Membrane</keyword>
<dbReference type="Pfam" id="PF00873">
    <property type="entry name" value="ACR_tran"/>
    <property type="match status" value="1"/>
</dbReference>
<organism evidence="9 10">
    <name type="scientific">Gloeobacter kilaueensis (strain ATCC BAA-2537 / CCAP 1431/1 / ULC 316 / JS1)</name>
    <dbReference type="NCBI Taxonomy" id="1183438"/>
    <lineage>
        <taxon>Bacteria</taxon>
        <taxon>Bacillati</taxon>
        <taxon>Cyanobacteriota</taxon>
        <taxon>Cyanophyceae</taxon>
        <taxon>Gloeobacterales</taxon>
        <taxon>Gloeobacteraceae</taxon>
        <taxon>Gloeobacter</taxon>
    </lineage>
</organism>
<feature type="transmembrane region" description="Helical" evidence="8">
    <location>
        <begin position="448"/>
        <end position="474"/>
    </location>
</feature>
<feature type="transmembrane region" description="Helical" evidence="8">
    <location>
        <begin position="494"/>
        <end position="517"/>
    </location>
</feature>
<feature type="transmembrane region" description="Helical" evidence="8">
    <location>
        <begin position="912"/>
        <end position="931"/>
    </location>
</feature>
<dbReference type="AlphaFoldDB" id="U5QJW5"/>
<protein>
    <submittedName>
        <fullName evidence="9">Heavy metal efflux pump, CzcA family</fullName>
    </submittedName>
</protein>
<dbReference type="InterPro" id="IPR004763">
    <property type="entry name" value="CusA-like"/>
</dbReference>
<dbReference type="EMBL" id="CP003587">
    <property type="protein sequence ID" value="AGY59183.1"/>
    <property type="molecule type" value="Genomic_DNA"/>
</dbReference>
<keyword evidence="3" id="KW-1003">Cell membrane</keyword>
<dbReference type="InterPro" id="IPR027463">
    <property type="entry name" value="AcrB_DN_DC_subdom"/>
</dbReference>
<dbReference type="eggNOG" id="COG3696">
    <property type="taxonomic scope" value="Bacteria"/>
</dbReference>
<reference evidence="9 10" key="1">
    <citation type="journal article" date="2013" name="PLoS ONE">
        <title>Cultivation and Complete Genome Sequencing of Gloeobacter kilaueensis sp. nov., from a Lava Cave in Kilauea Caldera, Hawai'i.</title>
        <authorList>
            <person name="Saw J.H."/>
            <person name="Schatz M."/>
            <person name="Brown M.V."/>
            <person name="Kunkel D.D."/>
            <person name="Foster J.S."/>
            <person name="Shick H."/>
            <person name="Christensen S."/>
            <person name="Hou S."/>
            <person name="Wan X."/>
            <person name="Donachie S.P."/>
        </authorList>
    </citation>
    <scope>NUCLEOTIDE SEQUENCE [LARGE SCALE GENOMIC DNA]</scope>
    <source>
        <strain evidence="10">JS</strain>
    </source>
</reference>
<dbReference type="SUPFAM" id="SSF82866">
    <property type="entry name" value="Multidrug efflux transporter AcrB transmembrane domain"/>
    <property type="match status" value="2"/>
</dbReference>
<dbReference type="PANTHER" id="PTHR32063">
    <property type="match status" value="1"/>
</dbReference>
<evidence type="ECO:0000256" key="5">
    <source>
        <dbReference type="ARBA" id="ARBA00022989"/>
    </source>
</evidence>
<dbReference type="GO" id="GO:0005886">
    <property type="term" value="C:plasma membrane"/>
    <property type="evidence" value="ECO:0007669"/>
    <property type="project" value="UniProtKB-SubCell"/>
</dbReference>
<dbReference type="Gene3D" id="3.30.70.1440">
    <property type="entry name" value="Multidrug efflux transporter AcrB pore domain"/>
    <property type="match status" value="1"/>
</dbReference>
<dbReference type="PATRIC" id="fig|1183438.3.peg.2895"/>
<feature type="transmembrane region" description="Helical" evidence="8">
    <location>
        <begin position="886"/>
        <end position="905"/>
    </location>
</feature>
<feature type="transmembrane region" description="Helical" evidence="8">
    <location>
        <begin position="384"/>
        <end position="406"/>
    </location>
</feature>
<dbReference type="SUPFAM" id="SSF82714">
    <property type="entry name" value="Multidrug efflux transporter AcrB TolC docking domain, DN and DC subdomains"/>
    <property type="match status" value="2"/>
</dbReference>
<sequence length="1084" mass="116501">MATAFQGKTADDSSIRPKKSFLARWVYWALGQRLLALLALVVIVGVGINSLTRFPIDGLPDISNVQVQVITEAPALGPQEVEQLITFPLEIALTGMPRLTQLRSISKYGLSQITAVFEDGTDVYFARALINERLKGAENQLPAGAEQPVLGPVSTGLGEIYIFELRGGSRYTPMELRTLMDWTVIPRLKSVKGVAEINPMGGFVKQYQVRLDPERMLGYGITPKKVFEALEANNANSGGGYATDAGGEQTIIRGEGLVVSTEDISDIIVDRSHGTPVYLRDVAEVAIGNQLRQGVITRDGTDGTVVATVLMRAGENANGVVKAVKARVAEIAKELPEGVKIVPHYDRTDLITAAIKTVTTNLVEGALLVTAILLLMLGNIPGALITALVIPLSMLLAITGMIVGGVSGNLMSLGAIDFGLLVDGAVFMVENIILRLSEERPAEGKERLAVIGAAAAEVAKPVAFAITIVTVVYIPIFGLSGVEGKLFQPMAFTVILALVASLVLTLSLVPLACYFAFAKKLPEERETLIVSWVRPPYEWAVERLMGKWLPISLLCGGIFAASLTLVPLLGSEFVPNLSEGSLVINMRRPPAASLDEGARQTKLVEKAVREFPEVVTAFSFTGHPELATDTNKSENSDVFVILKPQKEWKSAKTQPELVAKIEKRLKGVVPGVTVAYTQPIQQRVNELLSGDRLDIALRIFGPEINELDRIANRSAAIIKKVPGAADVRAETVRGLPVLNIKVDRARLAQNGINVREVLDTIEATRAGKIVGTIYEGRQRFSLAVKFDDASIDDLEDTRRLPVTSQDGRIVPLDAVVDITTDNGIAQISHREGERVITVGMNVRGRDLGSFVAAAQQAVDEQVKLPKGYRMVWGGQFENYQSALSRLQILVPLALALIFLLLYSSFGNLKPGILIFLNVPFSLVGGLVALWLRGMPLSVSAGVGFITLFGVAVLNGIVLVTTIRTMQQAEGLSAEKAALKGARERLRPILSAALLASIGFIPMATATSAGAEVQQPLASVVIGGLLTCTLFTLFALPVLYPVICGDPGGPNRPSLWERLRKFLPAPAEKPRSRPPQGDGSYTPPA</sequence>
<feature type="transmembrane region" description="Helical" evidence="8">
    <location>
        <begin position="25"/>
        <end position="48"/>
    </location>
</feature>
<feature type="transmembrane region" description="Helical" evidence="8">
    <location>
        <begin position="937"/>
        <end position="959"/>
    </location>
</feature>
<dbReference type="NCBIfam" id="TIGR00914">
    <property type="entry name" value="2A0601"/>
    <property type="match status" value="1"/>
</dbReference>
<feature type="region of interest" description="Disordered" evidence="7">
    <location>
        <begin position="1064"/>
        <end position="1084"/>
    </location>
</feature>
<dbReference type="GO" id="GO:0008324">
    <property type="term" value="F:monoatomic cation transmembrane transporter activity"/>
    <property type="evidence" value="ECO:0007669"/>
    <property type="project" value="InterPro"/>
</dbReference>
<gene>
    <name evidence="9" type="primary">czcA</name>
    <name evidence="9" type="ORF">GKIL_2937</name>
</gene>
<evidence type="ECO:0000256" key="7">
    <source>
        <dbReference type="SAM" id="MobiDB-lite"/>
    </source>
</evidence>
<feature type="transmembrane region" description="Helical" evidence="8">
    <location>
        <begin position="548"/>
        <end position="569"/>
    </location>
</feature>
<name>U5QJW5_GLOK1</name>
<dbReference type="Gene3D" id="1.20.1640.10">
    <property type="entry name" value="Multidrug efflux transporter AcrB transmembrane domain"/>
    <property type="match status" value="2"/>
</dbReference>
<dbReference type="Proteomes" id="UP000017396">
    <property type="component" value="Chromosome"/>
</dbReference>
<dbReference type="GO" id="GO:0042910">
    <property type="term" value="F:xenobiotic transmembrane transporter activity"/>
    <property type="evidence" value="ECO:0007669"/>
    <property type="project" value="TreeGrafter"/>
</dbReference>
<comment type="subcellular location">
    <subcellularLocation>
        <location evidence="1">Cell membrane</location>
        <topology evidence="1">Multi-pass membrane protein</topology>
    </subcellularLocation>
</comment>
<evidence type="ECO:0000313" key="10">
    <source>
        <dbReference type="Proteomes" id="UP000017396"/>
    </source>
</evidence>
<dbReference type="HOGENOM" id="CLU_002755_1_2_3"/>
<evidence type="ECO:0000313" key="9">
    <source>
        <dbReference type="EMBL" id="AGY59183.1"/>
    </source>
</evidence>
<feature type="transmembrane region" description="Helical" evidence="8">
    <location>
        <begin position="988"/>
        <end position="1010"/>
    </location>
</feature>
<evidence type="ECO:0000256" key="6">
    <source>
        <dbReference type="ARBA" id="ARBA00023136"/>
    </source>
</evidence>
<keyword evidence="10" id="KW-1185">Reference proteome</keyword>
<dbReference type="Gene3D" id="3.30.70.1320">
    <property type="entry name" value="Multidrug efflux transporter AcrB pore domain like"/>
    <property type="match status" value="1"/>
</dbReference>
<keyword evidence="4 8" id="KW-0812">Transmembrane</keyword>
<evidence type="ECO:0000256" key="8">
    <source>
        <dbReference type="SAM" id="Phobius"/>
    </source>
</evidence>
<evidence type="ECO:0000256" key="1">
    <source>
        <dbReference type="ARBA" id="ARBA00004651"/>
    </source>
</evidence>
<dbReference type="PRINTS" id="PR00702">
    <property type="entry name" value="ACRIFLAVINRP"/>
</dbReference>
<keyword evidence="5 8" id="KW-1133">Transmembrane helix</keyword>
<evidence type="ECO:0000256" key="2">
    <source>
        <dbReference type="ARBA" id="ARBA00022448"/>
    </source>
</evidence>
<dbReference type="InterPro" id="IPR001036">
    <property type="entry name" value="Acrflvin-R"/>
</dbReference>
<feature type="transmembrane region" description="Helical" evidence="8">
    <location>
        <begin position="1016"/>
        <end position="1042"/>
    </location>
</feature>
<evidence type="ECO:0000256" key="4">
    <source>
        <dbReference type="ARBA" id="ARBA00022692"/>
    </source>
</evidence>
<dbReference type="KEGG" id="glj:GKIL_2937"/>